<dbReference type="PANTHER" id="PTHR13789:SF309">
    <property type="entry name" value="PUTATIVE (AFU_ORTHOLOGUE AFUA_6G14510)-RELATED"/>
    <property type="match status" value="1"/>
</dbReference>
<dbReference type="EMBL" id="JARIHO010000115">
    <property type="protein sequence ID" value="KAJ7302534.1"/>
    <property type="molecule type" value="Genomic_DNA"/>
</dbReference>
<dbReference type="PRINTS" id="PR00420">
    <property type="entry name" value="RNGMNOXGNASE"/>
</dbReference>
<reference evidence="7" key="1">
    <citation type="submission" date="2023-03" db="EMBL/GenBank/DDBJ databases">
        <title>Massive genome expansion in bonnet fungi (Mycena s.s.) driven by repeated elements and novel gene families across ecological guilds.</title>
        <authorList>
            <consortium name="Lawrence Berkeley National Laboratory"/>
            <person name="Harder C.B."/>
            <person name="Miyauchi S."/>
            <person name="Viragh M."/>
            <person name="Kuo A."/>
            <person name="Thoen E."/>
            <person name="Andreopoulos B."/>
            <person name="Lu D."/>
            <person name="Skrede I."/>
            <person name="Drula E."/>
            <person name="Henrissat B."/>
            <person name="Morin E."/>
            <person name="Kohler A."/>
            <person name="Barry K."/>
            <person name="LaButti K."/>
            <person name="Morin E."/>
            <person name="Salamov A."/>
            <person name="Lipzen A."/>
            <person name="Mereny Z."/>
            <person name="Hegedus B."/>
            <person name="Baldrian P."/>
            <person name="Stursova M."/>
            <person name="Weitz H."/>
            <person name="Taylor A."/>
            <person name="Grigoriev I.V."/>
            <person name="Nagy L.G."/>
            <person name="Martin F."/>
            <person name="Kauserud H."/>
        </authorList>
    </citation>
    <scope>NUCLEOTIDE SEQUENCE</scope>
    <source>
        <strain evidence="7">CBHHK002</strain>
    </source>
</reference>
<evidence type="ECO:0000313" key="8">
    <source>
        <dbReference type="Proteomes" id="UP001218218"/>
    </source>
</evidence>
<keyword evidence="2" id="KW-0285">Flavoprotein</keyword>
<sequence>MSDSAPGLNFIIVGASVSGLASAISLRKSGHNVVVLEKGQLGGAGAVLNGCARICPNGSKILLDWGLEPATRGKAAGMQGFSFLKYHAGERPEPDFLGENRWNEELLYEARGGYMQFRHQDLIRILYDEATKPVDGLSQVSVVFEAEVASIDCDACTVTLQSGETHTGDAIIGADGARGIVRQTLMEEEDASFENDEPTGMAVYITTIQRSLIVQNGLEKWFYDDIGSSVWCGSNRGAWIFPVGGENDLGLWLYTPDSTQDGSWSEEPEKKLMDVLGKCDERLRKLAALAGPAICVQLKNPYPLESWVSESGRVLVLGEAAHPCPPGGFHPYSIALEDAAFIGKIFSHTHDPDRVSEFLYAFQEHREARCSRIREIDMEYIQATTIPAGEKHDQRDAGMRANHAVGKNAMEGNFSQMLEEFKMVFGYDAMDDADEWWINWGRFRDAAAARTSIDFSQAAFSSVTSSVEDGFDGGSEEVKWAYRK</sequence>
<accession>A0AAD6Z041</accession>
<evidence type="ECO:0000256" key="5">
    <source>
        <dbReference type="ARBA" id="ARBA00023033"/>
    </source>
</evidence>
<comment type="similarity">
    <text evidence="1">Belongs to the paxM FAD-dependent monooxygenase family.</text>
</comment>
<comment type="caution">
    <text evidence="7">The sequence shown here is derived from an EMBL/GenBank/DDBJ whole genome shotgun (WGS) entry which is preliminary data.</text>
</comment>
<keyword evidence="8" id="KW-1185">Reference proteome</keyword>
<proteinExistence type="inferred from homology"/>
<keyword evidence="4" id="KW-0560">Oxidoreductase</keyword>
<evidence type="ECO:0000259" key="6">
    <source>
        <dbReference type="Pfam" id="PF01494"/>
    </source>
</evidence>
<dbReference type="GO" id="GO:0071949">
    <property type="term" value="F:FAD binding"/>
    <property type="evidence" value="ECO:0007669"/>
    <property type="project" value="InterPro"/>
</dbReference>
<dbReference type="InterPro" id="IPR036188">
    <property type="entry name" value="FAD/NAD-bd_sf"/>
</dbReference>
<keyword evidence="3" id="KW-0274">FAD</keyword>
<evidence type="ECO:0000256" key="3">
    <source>
        <dbReference type="ARBA" id="ARBA00022827"/>
    </source>
</evidence>
<dbReference type="Proteomes" id="UP001218218">
    <property type="component" value="Unassembled WGS sequence"/>
</dbReference>
<name>A0AAD6Z041_9AGAR</name>
<dbReference type="Pfam" id="PF01494">
    <property type="entry name" value="FAD_binding_3"/>
    <property type="match status" value="1"/>
</dbReference>
<evidence type="ECO:0000256" key="2">
    <source>
        <dbReference type="ARBA" id="ARBA00022630"/>
    </source>
</evidence>
<organism evidence="7 8">
    <name type="scientific">Mycena albidolilacea</name>
    <dbReference type="NCBI Taxonomy" id="1033008"/>
    <lineage>
        <taxon>Eukaryota</taxon>
        <taxon>Fungi</taxon>
        <taxon>Dikarya</taxon>
        <taxon>Basidiomycota</taxon>
        <taxon>Agaricomycotina</taxon>
        <taxon>Agaricomycetes</taxon>
        <taxon>Agaricomycetidae</taxon>
        <taxon>Agaricales</taxon>
        <taxon>Marasmiineae</taxon>
        <taxon>Mycenaceae</taxon>
        <taxon>Mycena</taxon>
    </lineage>
</organism>
<dbReference type="PANTHER" id="PTHR13789">
    <property type="entry name" value="MONOOXYGENASE"/>
    <property type="match status" value="1"/>
</dbReference>
<evidence type="ECO:0000256" key="1">
    <source>
        <dbReference type="ARBA" id="ARBA00007992"/>
    </source>
</evidence>
<dbReference type="SUPFAM" id="SSF51905">
    <property type="entry name" value="FAD/NAD(P)-binding domain"/>
    <property type="match status" value="1"/>
</dbReference>
<feature type="domain" description="FAD-binding" evidence="6">
    <location>
        <begin position="11"/>
        <end position="372"/>
    </location>
</feature>
<evidence type="ECO:0000256" key="4">
    <source>
        <dbReference type="ARBA" id="ARBA00023002"/>
    </source>
</evidence>
<dbReference type="InterPro" id="IPR050493">
    <property type="entry name" value="FAD-dep_Monooxygenase_BioMet"/>
</dbReference>
<dbReference type="AlphaFoldDB" id="A0AAD6Z041"/>
<evidence type="ECO:0000313" key="7">
    <source>
        <dbReference type="EMBL" id="KAJ7302534.1"/>
    </source>
</evidence>
<gene>
    <name evidence="7" type="ORF">DFH08DRAFT_905156</name>
</gene>
<protein>
    <recommendedName>
        <fullName evidence="6">FAD-binding domain-containing protein</fullName>
    </recommendedName>
</protein>
<dbReference type="Gene3D" id="3.50.50.60">
    <property type="entry name" value="FAD/NAD(P)-binding domain"/>
    <property type="match status" value="1"/>
</dbReference>
<keyword evidence="5" id="KW-0503">Monooxygenase</keyword>
<dbReference type="GO" id="GO:0004497">
    <property type="term" value="F:monooxygenase activity"/>
    <property type="evidence" value="ECO:0007669"/>
    <property type="project" value="UniProtKB-KW"/>
</dbReference>
<dbReference type="InterPro" id="IPR002938">
    <property type="entry name" value="FAD-bd"/>
</dbReference>